<proteinExistence type="predicted"/>
<reference evidence="1 2" key="1">
    <citation type="submission" date="2019-11" db="EMBL/GenBank/DDBJ databases">
        <title>Genome sequences of 17 halophilic strains isolated from different environments.</title>
        <authorList>
            <person name="Furrow R.E."/>
        </authorList>
    </citation>
    <scope>NUCLEOTIDE SEQUENCE [LARGE SCALE GENOMIC DNA]</scope>
    <source>
        <strain evidence="1 2">22517_05_Cabo</strain>
    </source>
</reference>
<evidence type="ECO:0000313" key="2">
    <source>
        <dbReference type="Proteomes" id="UP000460194"/>
    </source>
</evidence>
<evidence type="ECO:0000313" key="1">
    <source>
        <dbReference type="EMBL" id="MYL17312.1"/>
    </source>
</evidence>
<dbReference type="Proteomes" id="UP000460194">
    <property type="component" value="Unassembled WGS sequence"/>
</dbReference>
<sequence length="83" mass="9141">MNRSNLESAVSDVAQTLDNAITDPNDSLLSAIKGKHVITPIEDFVAEELVDTYNFNPTAVKQDAKVYGKVKTKEHDIVVSPKR</sequence>
<protein>
    <submittedName>
        <fullName evidence="1">Uncharacterized protein</fullName>
    </submittedName>
</protein>
<accession>A0A6B1I928</accession>
<name>A0A6B1I928_9EURY</name>
<comment type="caution">
    <text evidence="1">The sequence shown here is derived from an EMBL/GenBank/DDBJ whole genome shotgun (WGS) entry which is preliminary data.</text>
</comment>
<dbReference type="AlphaFoldDB" id="A0A6B1I928"/>
<dbReference type="EMBL" id="WMEO01000020">
    <property type="protein sequence ID" value="MYL17312.1"/>
    <property type="molecule type" value="Genomic_DNA"/>
</dbReference>
<gene>
    <name evidence="1" type="ORF">GLW36_11755</name>
</gene>
<organism evidence="1 2">
    <name type="scientific">Halorubrum distributum</name>
    <dbReference type="NCBI Taxonomy" id="29283"/>
    <lineage>
        <taxon>Archaea</taxon>
        <taxon>Methanobacteriati</taxon>
        <taxon>Methanobacteriota</taxon>
        <taxon>Stenosarchaea group</taxon>
        <taxon>Halobacteria</taxon>
        <taxon>Halobacteriales</taxon>
        <taxon>Haloferacaceae</taxon>
        <taxon>Halorubrum</taxon>
        <taxon>Halorubrum distributum group</taxon>
    </lineage>
</organism>
<dbReference type="RefSeq" id="WP_159369284.1">
    <property type="nucleotide sequence ID" value="NZ_WMEO01000020.1"/>
</dbReference>